<dbReference type="SMART" id="SM01018">
    <property type="entry name" value="B12-binding_2"/>
    <property type="match status" value="1"/>
</dbReference>
<evidence type="ECO:0000256" key="16">
    <source>
        <dbReference type="ARBA" id="ARBA00023167"/>
    </source>
</evidence>
<dbReference type="PROSITE" id="PS51337">
    <property type="entry name" value="B12_BINDING_NTER"/>
    <property type="match status" value="1"/>
</dbReference>
<evidence type="ECO:0000256" key="11">
    <source>
        <dbReference type="ARBA" id="ARBA00022628"/>
    </source>
</evidence>
<evidence type="ECO:0000259" key="24">
    <source>
        <dbReference type="PROSITE" id="PS51337"/>
    </source>
</evidence>
<dbReference type="InterPro" id="IPR000489">
    <property type="entry name" value="Pterin-binding_dom"/>
</dbReference>
<comment type="catalytic activity">
    <reaction evidence="1">
        <text>(6S)-5-methyl-5,6,7,8-tetrahydrofolate + L-homocysteine = (6S)-5,6,7,8-tetrahydrofolate + L-methionine</text>
        <dbReference type="Rhea" id="RHEA:11172"/>
        <dbReference type="ChEBI" id="CHEBI:18608"/>
        <dbReference type="ChEBI" id="CHEBI:57453"/>
        <dbReference type="ChEBI" id="CHEBI:57844"/>
        <dbReference type="ChEBI" id="CHEBI:58199"/>
        <dbReference type="EC" id="2.1.1.13"/>
    </reaction>
</comment>
<dbReference type="Proteomes" id="UP000679179">
    <property type="component" value="Unassembled WGS sequence"/>
</dbReference>
<gene>
    <name evidence="25" type="primary">metH</name>
    <name evidence="25" type="ORF">CPJCM30710_22330</name>
</gene>
<dbReference type="PROSITE" id="PS51332">
    <property type="entry name" value="B12_BINDING"/>
    <property type="match status" value="1"/>
</dbReference>
<dbReference type="GO" id="GO:0005829">
    <property type="term" value="C:cytosol"/>
    <property type="evidence" value="ECO:0007669"/>
    <property type="project" value="TreeGrafter"/>
</dbReference>
<dbReference type="GO" id="GO:0008705">
    <property type="term" value="F:methionine synthase activity"/>
    <property type="evidence" value="ECO:0007669"/>
    <property type="project" value="UniProtKB-EC"/>
</dbReference>
<evidence type="ECO:0000256" key="13">
    <source>
        <dbReference type="ARBA" id="ARBA00022691"/>
    </source>
</evidence>
<dbReference type="Pfam" id="PF00809">
    <property type="entry name" value="Pterin_bind"/>
    <property type="match status" value="1"/>
</dbReference>
<evidence type="ECO:0000256" key="12">
    <source>
        <dbReference type="ARBA" id="ARBA00022679"/>
    </source>
</evidence>
<keyword evidence="9 20" id="KW-0489">Methyltransferase</keyword>
<dbReference type="GO" id="GO:0031419">
    <property type="term" value="F:cobalamin binding"/>
    <property type="evidence" value="ECO:0007669"/>
    <property type="project" value="UniProtKB-KW"/>
</dbReference>
<dbReference type="InterPro" id="IPR003726">
    <property type="entry name" value="HCY_dom"/>
</dbReference>
<dbReference type="Pfam" id="PF02607">
    <property type="entry name" value="B12-binding_2"/>
    <property type="match status" value="1"/>
</dbReference>
<evidence type="ECO:0000259" key="23">
    <source>
        <dbReference type="PROSITE" id="PS51332"/>
    </source>
</evidence>
<evidence type="ECO:0000256" key="19">
    <source>
        <dbReference type="ARBA" id="ARBA00031040"/>
    </source>
</evidence>
<dbReference type="InterPro" id="IPR050554">
    <property type="entry name" value="Met_Synthase/Corrinoid"/>
</dbReference>
<keyword evidence="13" id="KW-0949">S-adenosyl-L-methionine</keyword>
<feature type="binding site" evidence="20">
    <location>
        <position position="272"/>
    </location>
    <ligand>
        <name>Zn(2+)</name>
        <dbReference type="ChEBI" id="CHEBI:29105"/>
    </ligand>
</feature>
<dbReference type="Pfam" id="PF02310">
    <property type="entry name" value="B12-binding"/>
    <property type="match status" value="1"/>
</dbReference>
<proteinExistence type="inferred from homology"/>
<comment type="cofactor">
    <cofactor evidence="3">
        <name>methylcob(III)alamin</name>
        <dbReference type="ChEBI" id="CHEBI:28115"/>
    </cofactor>
</comment>
<evidence type="ECO:0000256" key="10">
    <source>
        <dbReference type="ARBA" id="ARBA00022605"/>
    </source>
</evidence>
<dbReference type="NCBIfam" id="NF005719">
    <property type="entry name" value="PRK07535.1"/>
    <property type="match status" value="1"/>
</dbReference>
<feature type="domain" description="Pterin-binding" evidence="22">
    <location>
        <begin position="315"/>
        <end position="559"/>
    </location>
</feature>
<keyword evidence="11" id="KW-0846">Cobalamin</keyword>
<dbReference type="Gene3D" id="3.20.20.330">
    <property type="entry name" value="Homocysteine-binding-like domain"/>
    <property type="match status" value="1"/>
</dbReference>
<keyword evidence="15 20" id="KW-0862">Zinc</keyword>
<keyword evidence="12 20" id="KW-0808">Transferase</keyword>
<comment type="caution">
    <text evidence="25">The sequence shown here is derived from an EMBL/GenBank/DDBJ whole genome shotgun (WGS) entry which is preliminary data.</text>
</comment>
<feature type="domain" description="B12-binding N-terminal" evidence="24">
    <location>
        <begin position="578"/>
        <end position="671"/>
    </location>
</feature>
<dbReference type="InterPro" id="IPR003759">
    <property type="entry name" value="Cbl-bd_cap"/>
</dbReference>
<dbReference type="InterPro" id="IPR036594">
    <property type="entry name" value="Meth_synthase_dom"/>
</dbReference>
<keyword evidence="14 20" id="KW-0479">Metal-binding</keyword>
<dbReference type="GO" id="GO:0050667">
    <property type="term" value="P:homocysteine metabolic process"/>
    <property type="evidence" value="ECO:0007669"/>
    <property type="project" value="TreeGrafter"/>
</dbReference>
<evidence type="ECO:0000313" key="26">
    <source>
        <dbReference type="Proteomes" id="UP000679179"/>
    </source>
</evidence>
<dbReference type="InterPro" id="IPR036724">
    <property type="entry name" value="Cobalamin-bd_sf"/>
</dbReference>
<dbReference type="Pfam" id="PF02574">
    <property type="entry name" value="S-methyl_trans"/>
    <property type="match status" value="1"/>
</dbReference>
<evidence type="ECO:0000256" key="17">
    <source>
        <dbReference type="ARBA" id="ARBA00023285"/>
    </source>
</evidence>
<dbReference type="SUPFAM" id="SSF47644">
    <property type="entry name" value="Methionine synthase domain"/>
    <property type="match status" value="1"/>
</dbReference>
<evidence type="ECO:0000256" key="2">
    <source>
        <dbReference type="ARBA" id="ARBA00001947"/>
    </source>
</evidence>
<comment type="cofactor">
    <cofactor evidence="2 20">
        <name>Zn(2+)</name>
        <dbReference type="ChEBI" id="CHEBI:29105"/>
    </cofactor>
</comment>
<feature type="binding site" evidence="20">
    <location>
        <position position="273"/>
    </location>
    <ligand>
        <name>Zn(2+)</name>
        <dbReference type="ChEBI" id="CHEBI:29105"/>
    </ligand>
</feature>
<feature type="domain" description="Hcy-binding" evidence="21">
    <location>
        <begin position="3"/>
        <end position="287"/>
    </location>
</feature>
<dbReference type="PANTHER" id="PTHR45833:SF1">
    <property type="entry name" value="METHIONINE SYNTHASE"/>
    <property type="match status" value="1"/>
</dbReference>
<dbReference type="SUPFAM" id="SSF52242">
    <property type="entry name" value="Cobalamin (vitamin B12)-binding domain"/>
    <property type="match status" value="1"/>
</dbReference>
<accession>A0A919VGU9</accession>
<comment type="pathway">
    <text evidence="4">Amino-acid biosynthesis; L-methionine biosynthesis via de novo pathway; L-methionine from L-homocysteine (MetH route): step 1/1.</text>
</comment>
<dbReference type="PIRSF" id="PIRSF037472">
    <property type="entry name" value="DHPS_mtfrase"/>
    <property type="match status" value="1"/>
</dbReference>
<evidence type="ECO:0000256" key="6">
    <source>
        <dbReference type="ARBA" id="ARBA00010854"/>
    </source>
</evidence>
<keyword evidence="17" id="KW-0170">Cobalt</keyword>
<dbReference type="Gene3D" id="3.20.20.20">
    <property type="entry name" value="Dihydropteroate synthase-like"/>
    <property type="match status" value="1"/>
</dbReference>
<dbReference type="CDD" id="cd02070">
    <property type="entry name" value="corrinoid_protein_B12-BD"/>
    <property type="match status" value="1"/>
</dbReference>
<dbReference type="FunFam" id="3.40.50.280:FF:000003">
    <property type="entry name" value="Dimethylamine methyltransferase corrinoid protein"/>
    <property type="match status" value="1"/>
</dbReference>
<dbReference type="GO" id="GO:0046653">
    <property type="term" value="P:tetrahydrofolate metabolic process"/>
    <property type="evidence" value="ECO:0007669"/>
    <property type="project" value="TreeGrafter"/>
</dbReference>
<dbReference type="GO" id="GO:0046872">
    <property type="term" value="F:metal ion binding"/>
    <property type="evidence" value="ECO:0007669"/>
    <property type="project" value="UniProtKB-KW"/>
</dbReference>
<evidence type="ECO:0000259" key="21">
    <source>
        <dbReference type="PROSITE" id="PS50970"/>
    </source>
</evidence>
<evidence type="ECO:0000256" key="9">
    <source>
        <dbReference type="ARBA" id="ARBA00022603"/>
    </source>
</evidence>
<comment type="similarity">
    <text evidence="5">Belongs to the vitamin-B12 dependent methionine synthase family.</text>
</comment>
<dbReference type="GO" id="GO:0032259">
    <property type="term" value="P:methylation"/>
    <property type="evidence" value="ECO:0007669"/>
    <property type="project" value="UniProtKB-KW"/>
</dbReference>
<dbReference type="SUPFAM" id="SSF51717">
    <property type="entry name" value="Dihydropteroate synthetase-like"/>
    <property type="match status" value="1"/>
</dbReference>
<comment type="function">
    <text evidence="18">Catalyzes the transfer of a methyl group from methyl-cobalamin to homocysteine, yielding enzyme-bound cob(I)alamin and methionine. Subsequently, remethylates the cofactor using methyltetrahydrofolate.</text>
</comment>
<evidence type="ECO:0000256" key="15">
    <source>
        <dbReference type="ARBA" id="ARBA00022833"/>
    </source>
</evidence>
<dbReference type="AlphaFoldDB" id="A0A919VGU9"/>
<name>A0A919VGU9_9CLOT</name>
<dbReference type="SUPFAM" id="SSF82282">
    <property type="entry name" value="Homocysteine S-methyltransferase"/>
    <property type="match status" value="1"/>
</dbReference>
<evidence type="ECO:0000313" key="25">
    <source>
        <dbReference type="EMBL" id="GIM29567.1"/>
    </source>
</evidence>
<evidence type="ECO:0000256" key="14">
    <source>
        <dbReference type="ARBA" id="ARBA00022723"/>
    </source>
</evidence>
<feature type="binding site" evidence="20">
    <location>
        <position position="207"/>
    </location>
    <ligand>
        <name>Zn(2+)</name>
        <dbReference type="ChEBI" id="CHEBI:29105"/>
    </ligand>
</feature>
<evidence type="ECO:0000256" key="1">
    <source>
        <dbReference type="ARBA" id="ARBA00001700"/>
    </source>
</evidence>
<sequence length="794" mass="86746">MEVVDIKKYLKDNILIFDGAMGTMLQNRGLKRGALPEVLNIEETSNIIEIHKKYIEAGAKVITTNTFGANGLKLKNCSYSLEEIIKAAVENAKEAIGSAEVLTALDVGPLGQLLEPMGTLKFEEAYEYFKTVMTLGEKYGADLILIETMTDLGETRAAVLAAKENTKLPVFCTMSFESTGRTFAGCDPLSMTLTLQGLGVDALGINCSLGPIELRPIVEEVLKYSKIPVMVQPNAGLPKVVNGETVFDISKEIFAKEVKGFCEKGVRIVGGCCGTDESFIKELSQKLKDLKPVISVVEPISAICSYSKAVIIDGVRVIGERINPTGKKLFKEALKNENLDYILREAISQIEAGADILDVNVGLPEINEEEMIIKVIKEVQSISPIPLQVDSTDPKVVEAALRVYNGKAILNSVNGEDKILDSLLPLVKKYGAAVVGLTLDERGLPTSKEERIEIAEKIIKRAEEYGISKEDIYIDCLTLTASTSQDQTFETLKAITYLREQIGVNTVLGVSNISFGLPRRDLINRTFLTMAMTAGLTLPIINPLDKDMMDSVKAFKVLSGEDIGSNNYIADFSGEKAKALGNVTERMTLGLYDIIVKGIKEEAAKATEELLKEKKETEVINEYIVPALDYVGDKFAKGEVFLPQLIQSAETVKKAFDVIKAKLAGSSSESISKGKIVLATVKGDIHDIGKNIVKAMLENYGYDVIDLGKDVSKEKVLEAVEKHDVQLVGLSALMTTTVRSMEETIALLREKGHNCKFMVGGAVLNKEYAEMIKADFYARDAKESVEIARMVLGE</sequence>
<dbReference type="PROSITE" id="PS50972">
    <property type="entry name" value="PTERIN_BINDING"/>
    <property type="match status" value="1"/>
</dbReference>
<dbReference type="InterPro" id="IPR036589">
    <property type="entry name" value="HCY_dom_sf"/>
</dbReference>
<feature type="domain" description="B12-binding" evidence="23">
    <location>
        <begin position="673"/>
        <end position="794"/>
    </location>
</feature>
<evidence type="ECO:0000256" key="18">
    <source>
        <dbReference type="ARBA" id="ARBA00025552"/>
    </source>
</evidence>
<organism evidence="25 26">
    <name type="scientific">Clostridium polyendosporum</name>
    <dbReference type="NCBI Taxonomy" id="69208"/>
    <lineage>
        <taxon>Bacteria</taxon>
        <taxon>Bacillati</taxon>
        <taxon>Bacillota</taxon>
        <taxon>Clostridia</taxon>
        <taxon>Eubacteriales</taxon>
        <taxon>Clostridiaceae</taxon>
        <taxon>Clostridium</taxon>
    </lineage>
</organism>
<dbReference type="EC" id="2.1.1.13" evidence="7"/>
<comment type="similarity">
    <text evidence="6">Belongs to the methylamine corrinoid protein family.</text>
</comment>
<evidence type="ECO:0000256" key="7">
    <source>
        <dbReference type="ARBA" id="ARBA00012032"/>
    </source>
</evidence>
<evidence type="ECO:0000256" key="4">
    <source>
        <dbReference type="ARBA" id="ARBA00005178"/>
    </source>
</evidence>
<keyword evidence="16" id="KW-0486">Methionine biosynthesis</keyword>
<dbReference type="EMBL" id="BOPZ01000019">
    <property type="protein sequence ID" value="GIM29567.1"/>
    <property type="molecule type" value="Genomic_DNA"/>
</dbReference>
<dbReference type="InterPro" id="IPR006158">
    <property type="entry name" value="Cobalamin-bd"/>
</dbReference>
<dbReference type="InterPro" id="IPR011005">
    <property type="entry name" value="Dihydropteroate_synth-like_sf"/>
</dbReference>
<evidence type="ECO:0000256" key="8">
    <source>
        <dbReference type="ARBA" id="ARBA00013998"/>
    </source>
</evidence>
<dbReference type="Gene3D" id="1.10.1240.10">
    <property type="entry name" value="Methionine synthase domain"/>
    <property type="match status" value="1"/>
</dbReference>
<evidence type="ECO:0000256" key="3">
    <source>
        <dbReference type="ARBA" id="ARBA00001956"/>
    </source>
</evidence>
<dbReference type="PROSITE" id="PS50970">
    <property type="entry name" value="HCY"/>
    <property type="match status" value="1"/>
</dbReference>
<dbReference type="InterPro" id="IPR017215">
    <property type="entry name" value="MetH_bac"/>
</dbReference>
<evidence type="ECO:0000256" key="5">
    <source>
        <dbReference type="ARBA" id="ARBA00010398"/>
    </source>
</evidence>
<keyword evidence="10" id="KW-0028">Amino-acid biosynthesis</keyword>
<keyword evidence="26" id="KW-1185">Reference proteome</keyword>
<dbReference type="Gene3D" id="3.40.50.280">
    <property type="entry name" value="Cobalamin-binding domain"/>
    <property type="match status" value="1"/>
</dbReference>
<evidence type="ECO:0000259" key="22">
    <source>
        <dbReference type="PROSITE" id="PS50972"/>
    </source>
</evidence>
<evidence type="ECO:0000256" key="20">
    <source>
        <dbReference type="PROSITE-ProRule" id="PRU00333"/>
    </source>
</evidence>
<reference evidence="25" key="1">
    <citation type="submission" date="2021-03" db="EMBL/GenBank/DDBJ databases">
        <title>Taxonomic study of Clostridium polyendosporum from meadow-gley soil under rice.</title>
        <authorList>
            <person name="Kobayashi H."/>
            <person name="Tanizawa Y."/>
            <person name="Yagura M."/>
        </authorList>
    </citation>
    <scope>NUCLEOTIDE SEQUENCE</scope>
    <source>
        <strain evidence="25">JCM 30710</strain>
    </source>
</reference>
<protein>
    <recommendedName>
        <fullName evidence="8">Methionine synthase</fullName>
        <ecNumber evidence="7">2.1.1.13</ecNumber>
    </recommendedName>
    <alternativeName>
        <fullName evidence="19">5-methyltetrahydrofolate--homocysteine methyltransferase</fullName>
    </alternativeName>
</protein>
<dbReference type="PANTHER" id="PTHR45833">
    <property type="entry name" value="METHIONINE SYNTHASE"/>
    <property type="match status" value="1"/>
</dbReference>